<dbReference type="EMBL" id="FTPU01000007">
    <property type="protein sequence ID" value="SIT96260.1"/>
    <property type="molecule type" value="Genomic_DNA"/>
</dbReference>
<keyword evidence="1" id="KW-0472">Membrane</keyword>
<feature type="transmembrane region" description="Helical" evidence="1">
    <location>
        <begin position="154"/>
        <end position="174"/>
    </location>
</feature>
<dbReference type="AlphaFoldDB" id="A0A1U7PWP5"/>
<proteinExistence type="predicted"/>
<reference evidence="3" key="1">
    <citation type="submission" date="2016-10" db="EMBL/GenBank/DDBJ databases">
        <authorList>
            <person name="Varghese N."/>
            <person name="Submissions S."/>
        </authorList>
    </citation>
    <scope>NUCLEOTIDE SEQUENCE [LARGE SCALE GENOMIC DNA]</scope>
    <source>
        <strain evidence="3">DSM 19482</strain>
    </source>
</reference>
<organism evidence="2 3">
    <name type="scientific">Epilithonimonas bovis DSM 19482</name>
    <dbReference type="NCBI Taxonomy" id="1121284"/>
    <lineage>
        <taxon>Bacteria</taxon>
        <taxon>Pseudomonadati</taxon>
        <taxon>Bacteroidota</taxon>
        <taxon>Flavobacteriia</taxon>
        <taxon>Flavobacteriales</taxon>
        <taxon>Weeksellaceae</taxon>
        <taxon>Chryseobacterium group</taxon>
        <taxon>Epilithonimonas</taxon>
    </lineage>
</organism>
<accession>A0A1U7PWP5</accession>
<dbReference type="RefSeq" id="WP_076782310.1">
    <property type="nucleotide sequence ID" value="NZ_FTPU01000007.1"/>
</dbReference>
<keyword evidence="3" id="KW-1185">Reference proteome</keyword>
<dbReference type="PANTHER" id="PTHR34219">
    <property type="entry name" value="IRON-REGULATED INNER MEMBRANE PROTEIN-RELATED"/>
    <property type="match status" value="1"/>
</dbReference>
<evidence type="ECO:0000313" key="2">
    <source>
        <dbReference type="EMBL" id="SIT96260.1"/>
    </source>
</evidence>
<feature type="transmembrane region" description="Helical" evidence="1">
    <location>
        <begin position="368"/>
        <end position="390"/>
    </location>
</feature>
<protein>
    <submittedName>
        <fullName evidence="2">Uncharacterized iron-regulated membrane protein</fullName>
    </submittedName>
</protein>
<dbReference type="Proteomes" id="UP000187261">
    <property type="component" value="Unassembled WGS sequence"/>
</dbReference>
<dbReference type="OrthoDB" id="111691at2"/>
<sequence length="399" mass="45444">MTFLKSLYRKKRKNETFIRYISYLLHLWMGLLSCIVVMVICIAGCLYAFKNQIIDFANYDHARVRAVGLNPQTLSQVQLELGKRNQILTSLIIHDNPARSWIVSYKEQNVDKTAYYDPYIGQVKGYPDTGSSRFFEIVLDLHRNLMMGNVGRQIVGASALVFCFLLISGLVLWLPKKLKHLKQALTIKTSAKWARFNYDLHNTLGFYTCLVLFFIAVTGLYITYPWMKNALIVSLGGSSVAEATAIGSAAGDDAFDKLMSDMIERQKEKKQKAAEVVSLDDIRNLADQKLNYMAVTSITLPNDENPRYTIIKTNTENFFGMMLPDELTFDKEGKLKTINLFSDLPLDKQFTTLAKPLHTGEIMGLKSVVLYFIVCLIGFSLPITGFVIYWHRYKKNTKL</sequence>
<gene>
    <name evidence="2" type="ORF">SAMN05660493_00935</name>
</gene>
<keyword evidence="1" id="KW-0812">Transmembrane</keyword>
<name>A0A1U7PWP5_9FLAO</name>
<dbReference type="Pfam" id="PF03929">
    <property type="entry name" value="PepSY_TM"/>
    <property type="match status" value="1"/>
</dbReference>
<dbReference type="InterPro" id="IPR005625">
    <property type="entry name" value="PepSY-ass_TM"/>
</dbReference>
<dbReference type="PROSITE" id="PS51257">
    <property type="entry name" value="PROKAR_LIPOPROTEIN"/>
    <property type="match status" value="1"/>
</dbReference>
<evidence type="ECO:0000256" key="1">
    <source>
        <dbReference type="SAM" id="Phobius"/>
    </source>
</evidence>
<dbReference type="STRING" id="1121284.SAMN05660493_00935"/>
<evidence type="ECO:0000313" key="3">
    <source>
        <dbReference type="Proteomes" id="UP000187261"/>
    </source>
</evidence>
<feature type="transmembrane region" description="Helical" evidence="1">
    <location>
        <begin position="21"/>
        <end position="49"/>
    </location>
</feature>
<feature type="transmembrane region" description="Helical" evidence="1">
    <location>
        <begin position="204"/>
        <end position="224"/>
    </location>
</feature>
<keyword evidence="1" id="KW-1133">Transmembrane helix</keyword>